<keyword evidence="1" id="KW-1185">Reference proteome</keyword>
<evidence type="ECO:0000313" key="2">
    <source>
        <dbReference type="WBParaSite" id="L893_g27489.t1"/>
    </source>
</evidence>
<organism evidence="1 2">
    <name type="scientific">Steinernema glaseri</name>
    <dbReference type="NCBI Taxonomy" id="37863"/>
    <lineage>
        <taxon>Eukaryota</taxon>
        <taxon>Metazoa</taxon>
        <taxon>Ecdysozoa</taxon>
        <taxon>Nematoda</taxon>
        <taxon>Chromadorea</taxon>
        <taxon>Rhabditida</taxon>
        <taxon>Tylenchina</taxon>
        <taxon>Panagrolaimomorpha</taxon>
        <taxon>Strongyloidoidea</taxon>
        <taxon>Steinernematidae</taxon>
        <taxon>Steinernema</taxon>
    </lineage>
</organism>
<sequence>MNQPVENRNYLETLYSSGQQLLLICFPPLPPNPSRSWGTGIWGASHLISFKSWKGRVRNYEVTVKHTTVP</sequence>
<dbReference type="Proteomes" id="UP000095287">
    <property type="component" value="Unplaced"/>
</dbReference>
<reference evidence="2" key="1">
    <citation type="submission" date="2016-11" db="UniProtKB">
        <authorList>
            <consortium name="WormBaseParasite"/>
        </authorList>
    </citation>
    <scope>IDENTIFICATION</scope>
</reference>
<evidence type="ECO:0000313" key="1">
    <source>
        <dbReference type="Proteomes" id="UP000095287"/>
    </source>
</evidence>
<dbReference type="WBParaSite" id="L893_g27489.t1">
    <property type="protein sequence ID" value="L893_g27489.t1"/>
    <property type="gene ID" value="L893_g27489"/>
</dbReference>
<accession>A0A1I7ZLV6</accession>
<dbReference type="AlphaFoldDB" id="A0A1I7ZLV6"/>
<protein>
    <submittedName>
        <fullName evidence="2">Ovule protein</fullName>
    </submittedName>
</protein>
<proteinExistence type="predicted"/>
<name>A0A1I7ZLV6_9BILA</name>